<sequence>MPRELHQGRDFSPVALQHHGPCISHVVDVTSQVVLYTLGRWAKKWVKTDVEGALFVYIRSASPSHGFIIINRMQPVTKDLDFLLPDPFLLYRNTRGESEHELCVTVLVVSVAILGS</sequence>
<dbReference type="Ensembl" id="ENSCWAT00000026414.1">
    <property type="protein sequence ID" value="ENSCWAP00000024367.1"/>
    <property type="gene ID" value="ENSCWAG00000018541.1"/>
</dbReference>
<dbReference type="GO" id="GO:0008047">
    <property type="term" value="F:enzyme activator activity"/>
    <property type="evidence" value="ECO:0007669"/>
    <property type="project" value="InterPro"/>
</dbReference>
<evidence type="ECO:0000313" key="7">
    <source>
        <dbReference type="Proteomes" id="UP000694540"/>
    </source>
</evidence>
<dbReference type="GO" id="GO:0003729">
    <property type="term" value="F:mRNA binding"/>
    <property type="evidence" value="ECO:0007669"/>
    <property type="project" value="TreeGrafter"/>
</dbReference>
<dbReference type="AlphaFoldDB" id="A0A8C3XCU5"/>
<dbReference type="Pfam" id="PF06058">
    <property type="entry name" value="DCP1"/>
    <property type="match status" value="1"/>
</dbReference>
<accession>A0A8C3XCU5</accession>
<dbReference type="Gene3D" id="2.30.29.30">
    <property type="entry name" value="Pleckstrin-homology domain (PH domain)/Phosphotyrosine-binding domain (PTB)"/>
    <property type="match status" value="1"/>
</dbReference>
<evidence type="ECO:0000256" key="3">
    <source>
        <dbReference type="ARBA" id="ARBA00022490"/>
    </source>
</evidence>
<dbReference type="GeneTree" id="ENSGT00940000158409"/>
<keyword evidence="3" id="KW-0963">Cytoplasm</keyword>
<organism evidence="6 7">
    <name type="scientific">Catagonus wagneri</name>
    <name type="common">Chacoan peccary</name>
    <dbReference type="NCBI Taxonomy" id="51154"/>
    <lineage>
        <taxon>Eukaryota</taxon>
        <taxon>Metazoa</taxon>
        <taxon>Chordata</taxon>
        <taxon>Craniata</taxon>
        <taxon>Vertebrata</taxon>
        <taxon>Euteleostomi</taxon>
        <taxon>Mammalia</taxon>
        <taxon>Eutheria</taxon>
        <taxon>Laurasiatheria</taxon>
        <taxon>Artiodactyla</taxon>
        <taxon>Suina</taxon>
        <taxon>Tayassuidae</taxon>
        <taxon>Catagonus</taxon>
    </lineage>
</organism>
<dbReference type="GO" id="GO:0031087">
    <property type="term" value="P:deadenylation-independent decapping of nuclear-transcribed mRNA"/>
    <property type="evidence" value="ECO:0007669"/>
    <property type="project" value="TreeGrafter"/>
</dbReference>
<evidence type="ECO:0000256" key="4">
    <source>
        <dbReference type="ARBA" id="ARBA00026102"/>
    </source>
</evidence>
<dbReference type="SUPFAM" id="SSF50729">
    <property type="entry name" value="PH domain-like"/>
    <property type="match status" value="1"/>
</dbReference>
<dbReference type="Proteomes" id="UP000694540">
    <property type="component" value="Unplaced"/>
</dbReference>
<name>A0A8C3XCU5_9CETA</name>
<dbReference type="PANTHER" id="PTHR16290">
    <property type="entry name" value="TRANSCRIPTION FACTOR SMIF DECAPPING ENZYME DCP1"/>
    <property type="match status" value="1"/>
</dbReference>
<dbReference type="GO" id="GO:0000932">
    <property type="term" value="C:P-body"/>
    <property type="evidence" value="ECO:0007669"/>
    <property type="project" value="TreeGrafter"/>
</dbReference>
<comment type="similarity">
    <text evidence="2">Belongs to the DCP1 family.</text>
</comment>
<evidence type="ECO:0000256" key="2">
    <source>
        <dbReference type="ARBA" id="ARBA00008778"/>
    </source>
</evidence>
<keyword evidence="7" id="KW-1185">Reference proteome</keyword>
<evidence type="ECO:0000256" key="1">
    <source>
        <dbReference type="ARBA" id="ARBA00004496"/>
    </source>
</evidence>
<dbReference type="EC" id="3.6.1.62" evidence="4"/>
<dbReference type="InterPro" id="IPR011993">
    <property type="entry name" value="PH-like_dom_sf"/>
</dbReference>
<proteinExistence type="inferred from homology"/>
<protein>
    <recommendedName>
        <fullName evidence="4">5'-(N(7)-methylguanosine 5'-triphospho)-[mRNA] hydrolase</fullName>
        <ecNumber evidence="4">3.6.1.62</ecNumber>
    </recommendedName>
</protein>
<comment type="subcellular location">
    <subcellularLocation>
        <location evidence="1">Cytoplasm</location>
    </subcellularLocation>
</comment>
<dbReference type="GO" id="GO:0140933">
    <property type="term" value="F:5'-(N(7)-methylguanosine 5'-triphospho)-[mRNA] hydrolase activity"/>
    <property type="evidence" value="ECO:0007669"/>
    <property type="project" value="UniProtKB-EC"/>
</dbReference>
<reference evidence="6" key="2">
    <citation type="submission" date="2025-09" db="UniProtKB">
        <authorList>
            <consortium name="Ensembl"/>
        </authorList>
    </citation>
    <scope>IDENTIFICATION</scope>
</reference>
<dbReference type="PANTHER" id="PTHR16290:SF5">
    <property type="entry name" value="MRNA-DECAPPING ENZYME 1B"/>
    <property type="match status" value="1"/>
</dbReference>
<comment type="catalytic activity">
    <reaction evidence="5">
        <text>a 5'-end (N(7)-methyl 5'-triphosphoguanosine)-ribonucleoside in mRNA + H2O = N(7)-methyl-GDP + a 5'-end phospho-ribonucleoside in mRNA + 2 H(+)</text>
        <dbReference type="Rhea" id="RHEA:67484"/>
        <dbReference type="Rhea" id="RHEA-COMP:15692"/>
        <dbReference type="Rhea" id="RHEA-COMP:17167"/>
        <dbReference type="ChEBI" id="CHEBI:15377"/>
        <dbReference type="ChEBI" id="CHEBI:15378"/>
        <dbReference type="ChEBI" id="CHEBI:63714"/>
        <dbReference type="ChEBI" id="CHEBI:138282"/>
        <dbReference type="ChEBI" id="CHEBI:156461"/>
        <dbReference type="EC" id="3.6.1.62"/>
    </reaction>
    <physiologicalReaction direction="left-to-right" evidence="5">
        <dbReference type="Rhea" id="RHEA:67485"/>
    </physiologicalReaction>
</comment>
<evidence type="ECO:0000256" key="5">
    <source>
        <dbReference type="ARBA" id="ARBA00047661"/>
    </source>
</evidence>
<reference evidence="6" key="1">
    <citation type="submission" date="2025-08" db="UniProtKB">
        <authorList>
            <consortium name="Ensembl"/>
        </authorList>
    </citation>
    <scope>IDENTIFICATION</scope>
</reference>
<dbReference type="GO" id="GO:0000290">
    <property type="term" value="P:deadenylation-dependent decapping of nuclear-transcribed mRNA"/>
    <property type="evidence" value="ECO:0007669"/>
    <property type="project" value="InterPro"/>
</dbReference>
<dbReference type="InterPro" id="IPR010334">
    <property type="entry name" value="Dcp1"/>
</dbReference>
<evidence type="ECO:0000313" key="6">
    <source>
        <dbReference type="Ensembl" id="ENSCWAP00000024367.1"/>
    </source>
</evidence>